<feature type="coiled-coil region" evidence="3">
    <location>
        <begin position="149"/>
        <end position="183"/>
    </location>
</feature>
<dbReference type="PANTHER" id="PTHR45138">
    <property type="entry name" value="REGULATORY COMPONENTS OF SENSORY TRANSDUCTION SYSTEM"/>
    <property type="match status" value="1"/>
</dbReference>
<reference evidence="5 6" key="1">
    <citation type="submission" date="2016-04" db="EMBL/GenBank/DDBJ databases">
        <title>Draft genome sequence of freshwater magnetotactic bacteria Magnetospirillum marisnigri SP-1 and Magnetospirillum moscoviense BB-1.</title>
        <authorList>
            <person name="Koziaeva V."/>
            <person name="Dziuba M.V."/>
            <person name="Ivanov T.M."/>
            <person name="Kuznetsov B."/>
            <person name="Grouzdev D.S."/>
        </authorList>
    </citation>
    <scope>NUCLEOTIDE SEQUENCE [LARGE SCALE GENOMIC DNA]</scope>
    <source>
        <strain evidence="5 6">SP-1</strain>
    </source>
</reference>
<dbReference type="EMBL" id="LWQT01000044">
    <property type="protein sequence ID" value="OAN52327.1"/>
    <property type="molecule type" value="Genomic_DNA"/>
</dbReference>
<keyword evidence="3" id="KW-0175">Coiled coil</keyword>
<dbReference type="AlphaFoldDB" id="A0A178MU29"/>
<dbReference type="InterPro" id="IPR043128">
    <property type="entry name" value="Rev_trsase/Diguanyl_cyclase"/>
</dbReference>
<proteinExistence type="predicted"/>
<comment type="catalytic activity">
    <reaction evidence="2">
        <text>2 GTP = 3',3'-c-di-GMP + 2 diphosphate</text>
        <dbReference type="Rhea" id="RHEA:24898"/>
        <dbReference type="ChEBI" id="CHEBI:33019"/>
        <dbReference type="ChEBI" id="CHEBI:37565"/>
        <dbReference type="ChEBI" id="CHEBI:58805"/>
        <dbReference type="EC" id="2.7.7.65"/>
    </reaction>
</comment>
<dbReference type="PANTHER" id="PTHR45138:SF9">
    <property type="entry name" value="DIGUANYLATE CYCLASE DGCM-RELATED"/>
    <property type="match status" value="1"/>
</dbReference>
<dbReference type="EC" id="2.7.7.65" evidence="1"/>
<keyword evidence="6" id="KW-1185">Reference proteome</keyword>
<evidence type="ECO:0000256" key="2">
    <source>
        <dbReference type="ARBA" id="ARBA00034247"/>
    </source>
</evidence>
<dbReference type="GO" id="GO:0043709">
    <property type="term" value="P:cell adhesion involved in single-species biofilm formation"/>
    <property type="evidence" value="ECO:0007669"/>
    <property type="project" value="TreeGrafter"/>
</dbReference>
<dbReference type="Pfam" id="PF00990">
    <property type="entry name" value="GGDEF"/>
    <property type="match status" value="1"/>
</dbReference>
<dbReference type="SMART" id="SM00267">
    <property type="entry name" value="GGDEF"/>
    <property type="match status" value="1"/>
</dbReference>
<evidence type="ECO:0000313" key="5">
    <source>
        <dbReference type="EMBL" id="OAN52327.1"/>
    </source>
</evidence>
<gene>
    <name evidence="5" type="ORF">A6A04_01135</name>
</gene>
<dbReference type="Proteomes" id="UP000078428">
    <property type="component" value="Unassembled WGS sequence"/>
</dbReference>
<evidence type="ECO:0000256" key="1">
    <source>
        <dbReference type="ARBA" id="ARBA00012528"/>
    </source>
</evidence>
<dbReference type="FunFam" id="3.30.70.270:FF:000001">
    <property type="entry name" value="Diguanylate cyclase domain protein"/>
    <property type="match status" value="1"/>
</dbReference>
<dbReference type="NCBIfam" id="TIGR00254">
    <property type="entry name" value="GGDEF"/>
    <property type="match status" value="1"/>
</dbReference>
<dbReference type="CDD" id="cd01949">
    <property type="entry name" value="GGDEF"/>
    <property type="match status" value="1"/>
</dbReference>
<dbReference type="InterPro" id="IPR050469">
    <property type="entry name" value="Diguanylate_Cyclase"/>
</dbReference>
<comment type="caution">
    <text evidence="5">The sequence shown here is derived from an EMBL/GenBank/DDBJ whole genome shotgun (WGS) entry which is preliminary data.</text>
</comment>
<dbReference type="Gene3D" id="3.30.70.270">
    <property type="match status" value="1"/>
</dbReference>
<dbReference type="OrthoDB" id="9812260at2"/>
<evidence type="ECO:0000256" key="3">
    <source>
        <dbReference type="SAM" id="Coils"/>
    </source>
</evidence>
<dbReference type="GO" id="GO:1902201">
    <property type="term" value="P:negative regulation of bacterial-type flagellum-dependent cell motility"/>
    <property type="evidence" value="ECO:0007669"/>
    <property type="project" value="TreeGrafter"/>
</dbReference>
<organism evidence="5 6">
    <name type="scientific">Paramagnetospirillum marisnigri</name>
    <dbReference type="NCBI Taxonomy" id="1285242"/>
    <lineage>
        <taxon>Bacteria</taxon>
        <taxon>Pseudomonadati</taxon>
        <taxon>Pseudomonadota</taxon>
        <taxon>Alphaproteobacteria</taxon>
        <taxon>Rhodospirillales</taxon>
        <taxon>Magnetospirillaceae</taxon>
        <taxon>Paramagnetospirillum</taxon>
    </lineage>
</organism>
<evidence type="ECO:0000313" key="6">
    <source>
        <dbReference type="Proteomes" id="UP000078428"/>
    </source>
</evidence>
<protein>
    <recommendedName>
        <fullName evidence="1">diguanylate cyclase</fullName>
        <ecNumber evidence="1">2.7.7.65</ecNumber>
    </recommendedName>
</protein>
<feature type="domain" description="GGDEF" evidence="4">
    <location>
        <begin position="207"/>
        <end position="342"/>
    </location>
</feature>
<dbReference type="STRING" id="1285242.A6A04_01135"/>
<dbReference type="SUPFAM" id="SSF55073">
    <property type="entry name" value="Nucleotide cyclase"/>
    <property type="match status" value="1"/>
</dbReference>
<name>A0A178MU29_9PROT</name>
<dbReference type="GO" id="GO:0052621">
    <property type="term" value="F:diguanylate cyclase activity"/>
    <property type="evidence" value="ECO:0007669"/>
    <property type="project" value="UniProtKB-EC"/>
</dbReference>
<evidence type="ECO:0000259" key="4">
    <source>
        <dbReference type="PROSITE" id="PS50887"/>
    </source>
</evidence>
<dbReference type="PROSITE" id="PS50887">
    <property type="entry name" value="GGDEF"/>
    <property type="match status" value="1"/>
</dbReference>
<dbReference type="RefSeq" id="WP_068491238.1">
    <property type="nucleotide sequence ID" value="NZ_LWQT01000044.1"/>
</dbReference>
<accession>A0A178MU29</accession>
<sequence>MKTSDPIDVASHCARAALGMMERHKVPPTPENFAIWYAFVAGRNPALSDAINAILSGGGKFTTKVNEELYERFAVFGQDKAELREVGLRVEEAVGKVLEYLSNAGQGTASYGAALETFSGRLSGGPAPDHLSEAVGAILAETKAMAEINRQLEHNLEASSTEIVRLRNELDDLKREAATDALTQLANRKMFDHSLALAIHNARDGGHPLSLLMIDIDHFKQFNDTYGHPLGDQILKLVGRSLTEIVKVKDTAARYGGEEFAVILPDTSLADAMAMAETIRSQVAAKRVTNRRTGQVLGQVTLSAGAATYVAGEDPESFVNRADEALYLAKRTGRNRVKSQEDVAVAAKTSEDL</sequence>
<dbReference type="InterPro" id="IPR000160">
    <property type="entry name" value="GGDEF_dom"/>
</dbReference>
<dbReference type="GO" id="GO:0005886">
    <property type="term" value="C:plasma membrane"/>
    <property type="evidence" value="ECO:0007669"/>
    <property type="project" value="TreeGrafter"/>
</dbReference>
<dbReference type="InterPro" id="IPR029787">
    <property type="entry name" value="Nucleotide_cyclase"/>
</dbReference>